<organism evidence="3 4">
    <name type="scientific">Trichoderma aggressivum f. europaeum</name>
    <dbReference type="NCBI Taxonomy" id="173218"/>
    <lineage>
        <taxon>Eukaryota</taxon>
        <taxon>Fungi</taxon>
        <taxon>Dikarya</taxon>
        <taxon>Ascomycota</taxon>
        <taxon>Pezizomycotina</taxon>
        <taxon>Sordariomycetes</taxon>
        <taxon>Hypocreomycetidae</taxon>
        <taxon>Hypocreales</taxon>
        <taxon>Hypocreaceae</taxon>
        <taxon>Trichoderma</taxon>
    </lineage>
</organism>
<sequence length="667" mass="73668">MDNYAMTGQYSHHSSNNDHESNNIVLQTSGDMGLFLTPSLAEDDIIMSPANGQHQYPISGNEPLAPNNWAPPPHPAHQAEMAGSLNEVDGLFDNQPAGDAAYASPDVLSTAVDGAQDTPSHVLANTPATANGQPPGQRRSRARPLDPQLWEHHKANIYSYYIEQDCALSATMDLMQANYQFQATEKMYKYRFKKWKWSKNPPRVIAASMLDIAEQRQPVERIKKLQSRHSAEDSFIQEGSSIHDEFTYRTPTPPSSGVIVTAAESVFENLQGTDGDLDMAGAATADTCTQDLRKFLDEGFCRTNATPEELYSRVQEAVKAIGEGTCNHEEAGSAFRAAFSYYRHHWSPTHSKTLEIGYFLATFYVKTGRVNDAHCILDWMTKEHCDDTKSCHAGTITHLISTIGILRQTRRDKEANMLTIQLLKHHQAPEAGHFLLQSPSDPSGPCAGSNEMIEDLIASSEPEKLAAMSTILERLSTDSKNHQLLQDLLPRYVQKCDGQPTLENQAIHSGCILAAALVTSAQYARAINTLKEAERLLNPFLNGNNESQCPLEPSTLTLARRLAFTYADANDPNACLRVLSTTLEHIVFDELMDVGTGYGLAVCDFLMSTASELHEKGFCKRSGGWMNQALLKSQTIFGDDHECTKRIQEVMTTCDMDIYFGGPPGTC</sequence>
<dbReference type="PANTHER" id="PTHR38788:SF3">
    <property type="entry name" value="CLR5 DOMAIN-CONTAINING PROTEIN"/>
    <property type="match status" value="1"/>
</dbReference>
<keyword evidence="4" id="KW-1185">Reference proteome</keyword>
<gene>
    <name evidence="3" type="ORF">Triagg1_11</name>
</gene>
<feature type="compositionally biased region" description="Polar residues" evidence="1">
    <location>
        <begin position="1"/>
        <end position="10"/>
    </location>
</feature>
<dbReference type="AlphaFoldDB" id="A0AAE1IKQ5"/>
<dbReference type="InterPro" id="IPR025676">
    <property type="entry name" value="Clr5_dom"/>
</dbReference>
<dbReference type="Proteomes" id="UP001273209">
    <property type="component" value="Unassembled WGS sequence"/>
</dbReference>
<evidence type="ECO:0000259" key="2">
    <source>
        <dbReference type="Pfam" id="PF14420"/>
    </source>
</evidence>
<dbReference type="RefSeq" id="XP_062760361.1">
    <property type="nucleotide sequence ID" value="XM_062894907.1"/>
</dbReference>
<dbReference type="EMBL" id="JAWRVG010000001">
    <property type="protein sequence ID" value="KAK4085021.1"/>
    <property type="molecule type" value="Genomic_DNA"/>
</dbReference>
<dbReference type="Pfam" id="PF14420">
    <property type="entry name" value="Clr5"/>
    <property type="match status" value="1"/>
</dbReference>
<dbReference type="PANTHER" id="PTHR38788">
    <property type="entry name" value="CLR5 DOMAIN-CONTAINING PROTEIN"/>
    <property type="match status" value="1"/>
</dbReference>
<evidence type="ECO:0000313" key="4">
    <source>
        <dbReference type="Proteomes" id="UP001273209"/>
    </source>
</evidence>
<feature type="domain" description="Clr5" evidence="2">
    <location>
        <begin position="148"/>
        <end position="199"/>
    </location>
</feature>
<feature type="region of interest" description="Disordered" evidence="1">
    <location>
        <begin position="51"/>
        <end position="79"/>
    </location>
</feature>
<name>A0AAE1IKQ5_9HYPO</name>
<feature type="region of interest" description="Disordered" evidence="1">
    <location>
        <begin position="1"/>
        <end position="23"/>
    </location>
</feature>
<accession>A0AAE1IKQ5</accession>
<evidence type="ECO:0000313" key="3">
    <source>
        <dbReference type="EMBL" id="KAK4085021.1"/>
    </source>
</evidence>
<reference evidence="3" key="1">
    <citation type="submission" date="2023-11" db="EMBL/GenBank/DDBJ databases">
        <title>The genome sequences of three competitors of mushroom-forming fungi.</title>
        <authorList>
            <person name="Beijen E."/>
            <person name="Ohm R.A."/>
        </authorList>
    </citation>
    <scope>NUCLEOTIDE SEQUENCE</scope>
    <source>
        <strain evidence="3">CBS 100526</strain>
    </source>
</reference>
<evidence type="ECO:0000256" key="1">
    <source>
        <dbReference type="SAM" id="MobiDB-lite"/>
    </source>
</evidence>
<comment type="caution">
    <text evidence="3">The sequence shown here is derived from an EMBL/GenBank/DDBJ whole genome shotgun (WGS) entry which is preliminary data.</text>
</comment>
<proteinExistence type="predicted"/>
<dbReference type="GeneID" id="87915037"/>
<feature type="region of interest" description="Disordered" evidence="1">
    <location>
        <begin position="111"/>
        <end position="143"/>
    </location>
</feature>
<protein>
    <recommendedName>
        <fullName evidence="2">Clr5 domain-containing protein</fullName>
    </recommendedName>
</protein>